<dbReference type="InterPro" id="IPR054209">
    <property type="entry name" value="DUF6916"/>
</dbReference>
<comment type="caution">
    <text evidence="3">The sequence shown here is derived from an EMBL/GenBank/DDBJ whole genome shotgun (WGS) entry which is preliminary data.</text>
</comment>
<feature type="domain" description="DUF6916" evidence="2">
    <location>
        <begin position="38"/>
        <end position="107"/>
    </location>
</feature>
<proteinExistence type="predicted"/>
<dbReference type="Proteomes" id="UP001606302">
    <property type="component" value="Unassembled WGS sequence"/>
</dbReference>
<evidence type="ECO:0000313" key="3">
    <source>
        <dbReference type="EMBL" id="MFG6460234.1"/>
    </source>
</evidence>
<accession>A0ABW7GE59</accession>
<sequence length="120" mass="12364">MMNKRLFLKSTASALAAAAGAPAALAAARPGLGGMAGLADWQSHLGEVFDVDGHAVRLTSVDTHACGRPGEQFSVSFQGRLPDDLGDGLRRLTGGSGEPVVLYVARTAGGLRADFCRLRG</sequence>
<dbReference type="Pfam" id="PF21880">
    <property type="entry name" value="DUF6916"/>
    <property type="match status" value="1"/>
</dbReference>
<dbReference type="EMBL" id="JBIGHX010000001">
    <property type="protein sequence ID" value="MFG6460234.1"/>
    <property type="molecule type" value="Genomic_DNA"/>
</dbReference>
<dbReference type="InterPro" id="IPR006311">
    <property type="entry name" value="TAT_signal"/>
</dbReference>
<evidence type="ECO:0000313" key="4">
    <source>
        <dbReference type="Proteomes" id="UP001606302"/>
    </source>
</evidence>
<evidence type="ECO:0000259" key="2">
    <source>
        <dbReference type="Pfam" id="PF21880"/>
    </source>
</evidence>
<dbReference type="PROSITE" id="PS51318">
    <property type="entry name" value="TAT"/>
    <property type="match status" value="1"/>
</dbReference>
<feature type="signal peptide" evidence="1">
    <location>
        <begin position="1"/>
        <end position="26"/>
    </location>
</feature>
<reference evidence="3 4" key="1">
    <citation type="submission" date="2024-08" db="EMBL/GenBank/DDBJ databases">
        <authorList>
            <person name="Lu H."/>
        </authorList>
    </citation>
    <scope>NUCLEOTIDE SEQUENCE [LARGE SCALE GENOMIC DNA]</scope>
    <source>
        <strain evidence="3 4">DXS20W</strain>
    </source>
</reference>
<keyword evidence="4" id="KW-1185">Reference proteome</keyword>
<feature type="chain" id="PRO_5046205660" evidence="1">
    <location>
        <begin position="27"/>
        <end position="120"/>
    </location>
</feature>
<keyword evidence="1" id="KW-0732">Signal</keyword>
<name>A0ABW7GE59_9BURK</name>
<protein>
    <submittedName>
        <fullName evidence="3">DUF6916 family protein</fullName>
    </submittedName>
</protein>
<gene>
    <name evidence="3" type="ORF">ACG04Q_01540</name>
</gene>
<organism evidence="3 4">
    <name type="scientific">Pelomonas lactea</name>
    <dbReference type="NCBI Taxonomy" id="3299030"/>
    <lineage>
        <taxon>Bacteria</taxon>
        <taxon>Pseudomonadati</taxon>
        <taxon>Pseudomonadota</taxon>
        <taxon>Betaproteobacteria</taxon>
        <taxon>Burkholderiales</taxon>
        <taxon>Sphaerotilaceae</taxon>
        <taxon>Roseateles</taxon>
    </lineage>
</organism>
<evidence type="ECO:0000256" key="1">
    <source>
        <dbReference type="SAM" id="SignalP"/>
    </source>
</evidence>